<proteinExistence type="predicted"/>
<dbReference type="Proteomes" id="UP000028007">
    <property type="component" value="Unassembled WGS sequence"/>
</dbReference>
<evidence type="ECO:0008006" key="4">
    <source>
        <dbReference type="Google" id="ProtNLM"/>
    </source>
</evidence>
<organism evidence="2 3">
    <name type="scientific">Pedobacter antarcticus 4BY</name>
    <dbReference type="NCBI Taxonomy" id="1358423"/>
    <lineage>
        <taxon>Bacteria</taxon>
        <taxon>Pseudomonadati</taxon>
        <taxon>Bacteroidota</taxon>
        <taxon>Sphingobacteriia</taxon>
        <taxon>Sphingobacteriales</taxon>
        <taxon>Sphingobacteriaceae</taxon>
        <taxon>Pedobacter</taxon>
    </lineage>
</organism>
<sequence length="274" mass="30792">MLFLRSRYILVSFGLLLFSCKSSVDTVVLQSQVLETDTVFKAQKNEKSELRVFNIPNADASAGENTGPQVFKLNLGDQPLAIQPDAKNPEKLITEFAFASFINSQHTAALVQLQDNSGLVAPFYIISLDGEKAKAYSLYRGSEGPQDSRFTKGQSEIGRSGYLINNDFFVTRVDGRVYKLARQEPGQRIQGLHFMNSADRQTLVFLVNSALYQVHYPSGKTYTQPLPASAPKKPSGLFAWIQQNMVWERDKDQILWLKSSAADNRVRNLNEFKK</sequence>
<keyword evidence="3" id="KW-1185">Reference proteome</keyword>
<dbReference type="EMBL" id="JNFF01000117">
    <property type="protein sequence ID" value="KEQ28069.1"/>
    <property type="molecule type" value="Genomic_DNA"/>
</dbReference>
<evidence type="ECO:0000313" key="3">
    <source>
        <dbReference type="Proteomes" id="UP000028007"/>
    </source>
</evidence>
<accession>A0A081PBJ6</accession>
<dbReference type="OrthoDB" id="750652at2"/>
<feature type="chain" id="PRO_5001761563" description="Lipoprotein" evidence="1">
    <location>
        <begin position="25"/>
        <end position="274"/>
    </location>
</feature>
<name>A0A081PBJ6_9SPHI</name>
<dbReference type="PROSITE" id="PS51257">
    <property type="entry name" value="PROKAR_LIPOPROTEIN"/>
    <property type="match status" value="1"/>
</dbReference>
<gene>
    <name evidence="2" type="ORF">N180_00060</name>
</gene>
<reference evidence="2 3" key="1">
    <citation type="journal article" date="1992" name="Int. J. Syst. Bacteriol.">
        <title>Sphingobacterium antarcticus sp. nov. a Psychrotrophic Bacterium from the Soils of Schirmacher Oasis, Antarctica.</title>
        <authorList>
            <person name="Shivaji S."/>
            <person name="Ray M.K."/>
            <person name="Rao N.S."/>
            <person name="Saiserr L."/>
            <person name="Jagannadham M.V."/>
            <person name="Kumar G.S."/>
            <person name="Reddy G."/>
            <person name="Bhargava P.M."/>
        </authorList>
    </citation>
    <scope>NUCLEOTIDE SEQUENCE [LARGE SCALE GENOMIC DNA]</scope>
    <source>
        <strain evidence="2 3">4BY</strain>
    </source>
</reference>
<keyword evidence="1" id="KW-0732">Signal</keyword>
<dbReference type="AlphaFoldDB" id="A0A081PBJ6"/>
<dbReference type="RefSeq" id="WP_037444574.1">
    <property type="nucleotide sequence ID" value="NZ_JNFF01000117.1"/>
</dbReference>
<evidence type="ECO:0000256" key="1">
    <source>
        <dbReference type="SAM" id="SignalP"/>
    </source>
</evidence>
<evidence type="ECO:0000313" key="2">
    <source>
        <dbReference type="EMBL" id="KEQ28069.1"/>
    </source>
</evidence>
<protein>
    <recommendedName>
        <fullName evidence="4">Lipoprotein</fullName>
    </recommendedName>
</protein>
<feature type="signal peptide" evidence="1">
    <location>
        <begin position="1"/>
        <end position="24"/>
    </location>
</feature>
<comment type="caution">
    <text evidence="2">The sequence shown here is derived from an EMBL/GenBank/DDBJ whole genome shotgun (WGS) entry which is preliminary data.</text>
</comment>